<keyword evidence="6" id="KW-0378">Hydrolase</keyword>
<dbReference type="EC" id="3.4.19.12" evidence="3"/>
<dbReference type="InterPro" id="IPR038765">
    <property type="entry name" value="Papain-like_cys_pep_sf"/>
</dbReference>
<dbReference type="Proteomes" id="UP000193411">
    <property type="component" value="Unassembled WGS sequence"/>
</dbReference>
<evidence type="ECO:0000256" key="8">
    <source>
        <dbReference type="SAM" id="MobiDB-lite"/>
    </source>
</evidence>
<evidence type="ECO:0000256" key="3">
    <source>
        <dbReference type="ARBA" id="ARBA00012759"/>
    </source>
</evidence>
<dbReference type="OrthoDB" id="292964at2759"/>
<dbReference type="SUPFAM" id="SSF54001">
    <property type="entry name" value="Cysteine proteinases"/>
    <property type="match status" value="1"/>
</dbReference>
<evidence type="ECO:0000256" key="6">
    <source>
        <dbReference type="ARBA" id="ARBA00022801"/>
    </source>
</evidence>
<dbReference type="Pfam" id="PF00443">
    <property type="entry name" value="UCH"/>
    <property type="match status" value="1"/>
</dbReference>
<name>A0A1Y2HJW4_9FUNG</name>
<evidence type="ECO:0000256" key="5">
    <source>
        <dbReference type="ARBA" id="ARBA00022786"/>
    </source>
</evidence>
<feature type="domain" description="USP" evidence="9">
    <location>
        <begin position="172"/>
        <end position="507"/>
    </location>
</feature>
<keyword evidence="5" id="KW-0833">Ubl conjugation pathway</keyword>
<dbReference type="GO" id="GO:0004843">
    <property type="term" value="F:cysteine-type deubiquitinase activity"/>
    <property type="evidence" value="ECO:0007669"/>
    <property type="project" value="UniProtKB-EC"/>
</dbReference>
<feature type="compositionally biased region" description="Polar residues" evidence="8">
    <location>
        <begin position="39"/>
        <end position="49"/>
    </location>
</feature>
<comment type="caution">
    <text evidence="10">The sequence shown here is derived from an EMBL/GenBank/DDBJ whole genome shotgun (WGS) entry which is preliminary data.</text>
</comment>
<evidence type="ECO:0000313" key="11">
    <source>
        <dbReference type="Proteomes" id="UP000193411"/>
    </source>
</evidence>
<feature type="compositionally biased region" description="Polar residues" evidence="8">
    <location>
        <begin position="19"/>
        <end position="32"/>
    </location>
</feature>
<dbReference type="PANTHER" id="PTHR21646">
    <property type="entry name" value="UBIQUITIN CARBOXYL-TERMINAL HYDROLASE"/>
    <property type="match status" value="1"/>
</dbReference>
<evidence type="ECO:0000256" key="2">
    <source>
        <dbReference type="ARBA" id="ARBA00009085"/>
    </source>
</evidence>
<comment type="similarity">
    <text evidence="2">Belongs to the peptidase C19 family.</text>
</comment>
<dbReference type="PROSITE" id="PS50235">
    <property type="entry name" value="USP_3"/>
    <property type="match status" value="1"/>
</dbReference>
<organism evidence="10 11">
    <name type="scientific">Catenaria anguillulae PL171</name>
    <dbReference type="NCBI Taxonomy" id="765915"/>
    <lineage>
        <taxon>Eukaryota</taxon>
        <taxon>Fungi</taxon>
        <taxon>Fungi incertae sedis</taxon>
        <taxon>Blastocladiomycota</taxon>
        <taxon>Blastocladiomycetes</taxon>
        <taxon>Blastocladiales</taxon>
        <taxon>Catenariaceae</taxon>
        <taxon>Catenaria</taxon>
    </lineage>
</organism>
<dbReference type="CDD" id="cd02674">
    <property type="entry name" value="Peptidase_C19R"/>
    <property type="match status" value="1"/>
</dbReference>
<dbReference type="PROSITE" id="PS00973">
    <property type="entry name" value="USP_2"/>
    <property type="match status" value="1"/>
</dbReference>
<dbReference type="Gene3D" id="3.90.70.10">
    <property type="entry name" value="Cysteine proteinases"/>
    <property type="match status" value="1"/>
</dbReference>
<evidence type="ECO:0000256" key="4">
    <source>
        <dbReference type="ARBA" id="ARBA00022670"/>
    </source>
</evidence>
<dbReference type="EMBL" id="MCFL01000030">
    <property type="protein sequence ID" value="ORZ34264.1"/>
    <property type="molecule type" value="Genomic_DNA"/>
</dbReference>
<keyword evidence="7" id="KW-0788">Thiol protease</keyword>
<keyword evidence="4" id="KW-0645">Protease</keyword>
<dbReference type="AlphaFoldDB" id="A0A1Y2HJW4"/>
<keyword evidence="11" id="KW-1185">Reference proteome</keyword>
<dbReference type="GO" id="GO:0006508">
    <property type="term" value="P:proteolysis"/>
    <property type="evidence" value="ECO:0007669"/>
    <property type="project" value="UniProtKB-KW"/>
</dbReference>
<feature type="compositionally biased region" description="Low complexity" evidence="8">
    <location>
        <begin position="64"/>
        <end position="79"/>
    </location>
</feature>
<comment type="catalytic activity">
    <reaction evidence="1">
        <text>Thiol-dependent hydrolysis of ester, thioester, amide, peptide and isopeptide bonds formed by the C-terminal Gly of ubiquitin (a 76-residue protein attached to proteins as an intracellular targeting signal).</text>
        <dbReference type="EC" id="3.4.19.12"/>
    </reaction>
</comment>
<dbReference type="GO" id="GO:0016579">
    <property type="term" value="P:protein deubiquitination"/>
    <property type="evidence" value="ECO:0007669"/>
    <property type="project" value="InterPro"/>
</dbReference>
<dbReference type="InterPro" id="IPR001394">
    <property type="entry name" value="Peptidase_C19_UCH"/>
</dbReference>
<dbReference type="PANTHER" id="PTHR21646:SF95">
    <property type="entry name" value="UBIQUITIN CARBOXYL-TERMINAL HYDROLASE 4-RELATED"/>
    <property type="match status" value="1"/>
</dbReference>
<evidence type="ECO:0000256" key="7">
    <source>
        <dbReference type="ARBA" id="ARBA00022807"/>
    </source>
</evidence>
<evidence type="ECO:0000259" key="9">
    <source>
        <dbReference type="PROSITE" id="PS50235"/>
    </source>
</evidence>
<evidence type="ECO:0000256" key="1">
    <source>
        <dbReference type="ARBA" id="ARBA00000707"/>
    </source>
</evidence>
<evidence type="ECO:0000313" key="10">
    <source>
        <dbReference type="EMBL" id="ORZ34264.1"/>
    </source>
</evidence>
<protein>
    <recommendedName>
        <fullName evidence="3">ubiquitinyl hydrolase 1</fullName>
        <ecNumber evidence="3">3.4.19.12</ecNumber>
    </recommendedName>
</protein>
<dbReference type="STRING" id="765915.A0A1Y2HJW4"/>
<reference evidence="10 11" key="1">
    <citation type="submission" date="2016-07" db="EMBL/GenBank/DDBJ databases">
        <title>Pervasive Adenine N6-methylation of Active Genes in Fungi.</title>
        <authorList>
            <consortium name="DOE Joint Genome Institute"/>
            <person name="Mondo S.J."/>
            <person name="Dannebaum R.O."/>
            <person name="Kuo R.C."/>
            <person name="Labutti K."/>
            <person name="Haridas S."/>
            <person name="Kuo A."/>
            <person name="Salamov A."/>
            <person name="Ahrendt S.R."/>
            <person name="Lipzen A."/>
            <person name="Sullivan W."/>
            <person name="Andreopoulos W.B."/>
            <person name="Clum A."/>
            <person name="Lindquist E."/>
            <person name="Daum C."/>
            <person name="Ramamoorthy G.K."/>
            <person name="Gryganskyi A."/>
            <person name="Culley D."/>
            <person name="Magnuson J.K."/>
            <person name="James T.Y."/>
            <person name="O'Malley M.A."/>
            <person name="Stajich J.E."/>
            <person name="Spatafora J.W."/>
            <person name="Visel A."/>
            <person name="Grigoriev I.V."/>
        </authorList>
    </citation>
    <scope>NUCLEOTIDE SEQUENCE [LARGE SCALE GENOMIC DNA]</scope>
    <source>
        <strain evidence="10 11">PL171</strain>
    </source>
</reference>
<feature type="compositionally biased region" description="Basic and acidic residues" evidence="8">
    <location>
        <begin position="1"/>
        <end position="12"/>
    </location>
</feature>
<dbReference type="InterPro" id="IPR050185">
    <property type="entry name" value="Ub_carboxyl-term_hydrolase"/>
</dbReference>
<dbReference type="InterPro" id="IPR018200">
    <property type="entry name" value="USP_CS"/>
</dbReference>
<sequence>MQSTYERQESRTDVYGNALGSSRGSGHRQQLPTAPPPINTSFPTLTQPVPVTRPIGASQGPPRSSSLNSTTSSPVATVPPTLPPRIHKPQPAIPTASSAILGSTLARGRPRLATPTSASPLMTSGGAGSMLLSPRIAAAANARASILSTTQFDYRFHDSEAAMSEVVGAGVAGLKNMGNSCYQNSVLQCLFGAVPLIRYFSSGDFKSHINPSNPLGSKGAVAKAYFSLVHDWKRNAGASVAPVAFRDMLADHAPHFATRDQQDSQEFLTYLLDALHEDLKHPPPAGSPLPPDDNDDLLSIGDVATAASIAWQRYLVRNASFVSQWFMGQLRSSIECLTCHAQSVTYAPFTSLSVPVVGDQVTDGLGELLRPEILDGEDAWKCPRCKVARKAEKRLVVARVPPVLILHIKRFEYVGPFRNKIDKLVRFPLRGLDLRGVVPSGGQGAGQAAVFDLFAVSNHYGGLDGGHYTAIVKHGGGWHYFDDSRVSKCGEDKVVTNAAYTLFYRQREGGEAAAMGNKL</sequence>
<feature type="region of interest" description="Disordered" evidence="8">
    <location>
        <begin position="1"/>
        <end position="93"/>
    </location>
</feature>
<gene>
    <name evidence="10" type="ORF">BCR44DRAFT_121206</name>
</gene>
<dbReference type="InterPro" id="IPR028889">
    <property type="entry name" value="USP"/>
</dbReference>
<accession>A0A1Y2HJW4</accession>
<proteinExistence type="inferred from homology"/>